<evidence type="ECO:0000256" key="7">
    <source>
        <dbReference type="ARBA" id="ARBA00022833"/>
    </source>
</evidence>
<dbReference type="SUPFAM" id="SSF47095">
    <property type="entry name" value="HMG-box"/>
    <property type="match status" value="1"/>
</dbReference>
<dbReference type="InterPro" id="IPR006780">
    <property type="entry name" value="YABBY"/>
</dbReference>
<evidence type="ECO:0000256" key="4">
    <source>
        <dbReference type="ARBA" id="ARBA00022723"/>
    </source>
</evidence>
<keyword evidence="14" id="KW-1185">Reference proteome</keyword>
<dbReference type="AlphaFoldDB" id="A0AAV8C4E6"/>
<keyword evidence="6" id="KW-0221">Differentiation</keyword>
<evidence type="ECO:0000256" key="6">
    <source>
        <dbReference type="ARBA" id="ARBA00022782"/>
    </source>
</evidence>
<dbReference type="PANTHER" id="PTHR31675">
    <property type="entry name" value="PROTEIN YABBY 6-RELATED"/>
    <property type="match status" value="1"/>
</dbReference>
<keyword evidence="7" id="KW-0862">Zinc</keyword>
<dbReference type="GO" id="GO:0045165">
    <property type="term" value="P:cell fate commitment"/>
    <property type="evidence" value="ECO:0007669"/>
    <property type="project" value="TreeGrafter"/>
</dbReference>
<evidence type="ECO:0000256" key="5">
    <source>
        <dbReference type="ARBA" id="ARBA00022771"/>
    </source>
</evidence>
<organism evidence="13 14">
    <name type="scientific">Rhynchospora pubera</name>
    <dbReference type="NCBI Taxonomy" id="906938"/>
    <lineage>
        <taxon>Eukaryota</taxon>
        <taxon>Viridiplantae</taxon>
        <taxon>Streptophyta</taxon>
        <taxon>Embryophyta</taxon>
        <taxon>Tracheophyta</taxon>
        <taxon>Spermatophyta</taxon>
        <taxon>Magnoliopsida</taxon>
        <taxon>Liliopsida</taxon>
        <taxon>Poales</taxon>
        <taxon>Cyperaceae</taxon>
        <taxon>Cyperoideae</taxon>
        <taxon>Rhynchosporeae</taxon>
        <taxon>Rhynchospora</taxon>
    </lineage>
</organism>
<dbReference type="InterPro" id="IPR036910">
    <property type="entry name" value="HMG_box_dom_sf"/>
</dbReference>
<dbReference type="InterPro" id="IPR056775">
    <property type="entry name" value="YABBY_C"/>
</dbReference>
<dbReference type="Pfam" id="PF04690">
    <property type="entry name" value="YABBY"/>
    <property type="match status" value="1"/>
</dbReference>
<dbReference type="GO" id="GO:0010582">
    <property type="term" value="P:floral meristem determinacy"/>
    <property type="evidence" value="ECO:0007669"/>
    <property type="project" value="TreeGrafter"/>
</dbReference>
<evidence type="ECO:0000256" key="9">
    <source>
        <dbReference type="ARBA" id="ARBA00023125"/>
    </source>
</evidence>
<feature type="domain" description="YABBY protein C-terminal" evidence="12">
    <location>
        <begin position="90"/>
        <end position="148"/>
    </location>
</feature>
<sequence>MDFFPQPEYFRLQCPFCKVYLMVETPNYNLMYGGEVHCGCCDSIFSVSPRAPVFQSIFPPEFQMYPQNACLTDCRRNQPIPPVAPSGSYEPTSPRTPFVVKPPEKKHRLPSAYNKFMREEIQRIKASTPDIPHREAFSMAAKNWAKYHGNASTVSSSDLTWAKNDPRNASTVSSSDLTCVKNDPHNSSTISSSDLTWAKNDLHSSSTISSSDLTWTKIDSRSSPAVSSSDLSVGQRPISLPIERGNGLKIESFDVFKQIERKK</sequence>
<keyword evidence="4" id="KW-0479">Metal-binding</keyword>
<dbReference type="CDD" id="cd00084">
    <property type="entry name" value="HMG-box_SF"/>
    <property type="match status" value="1"/>
</dbReference>
<evidence type="ECO:0000256" key="10">
    <source>
        <dbReference type="ARBA" id="ARBA00023242"/>
    </source>
</evidence>
<comment type="caution">
    <text evidence="13">The sequence shown here is derived from an EMBL/GenBank/DDBJ whole genome shotgun (WGS) entry which is preliminary data.</text>
</comment>
<gene>
    <name evidence="13" type="ORF">LUZ62_084783</name>
</gene>
<proteinExistence type="inferred from homology"/>
<evidence type="ECO:0000256" key="3">
    <source>
        <dbReference type="ARBA" id="ARBA00022473"/>
    </source>
</evidence>
<dbReference type="GO" id="GO:0003002">
    <property type="term" value="P:regionalization"/>
    <property type="evidence" value="ECO:0007669"/>
    <property type="project" value="UniProtKB-ARBA"/>
</dbReference>
<keyword evidence="9" id="KW-0238">DNA-binding</keyword>
<keyword evidence="10" id="KW-0539">Nucleus</keyword>
<evidence type="ECO:0000256" key="1">
    <source>
        <dbReference type="ARBA" id="ARBA00004123"/>
    </source>
</evidence>
<dbReference type="GO" id="GO:0048366">
    <property type="term" value="P:leaf development"/>
    <property type="evidence" value="ECO:0007669"/>
    <property type="project" value="TreeGrafter"/>
</dbReference>
<keyword evidence="8" id="KW-0287">Flowering</keyword>
<evidence type="ECO:0000256" key="8">
    <source>
        <dbReference type="ARBA" id="ARBA00023089"/>
    </source>
</evidence>
<dbReference type="Gene3D" id="1.10.30.10">
    <property type="entry name" value="High mobility group box domain"/>
    <property type="match status" value="1"/>
</dbReference>
<dbReference type="Proteomes" id="UP001140206">
    <property type="component" value="Chromosome 5"/>
</dbReference>
<keyword evidence="5" id="KW-0863">Zinc-finger</keyword>
<evidence type="ECO:0000256" key="11">
    <source>
        <dbReference type="SAM" id="MobiDB-lite"/>
    </source>
</evidence>
<accession>A0AAV8C4E6</accession>
<reference evidence="13" key="1">
    <citation type="submission" date="2022-08" db="EMBL/GenBank/DDBJ databases">
        <authorList>
            <person name="Marques A."/>
        </authorList>
    </citation>
    <scope>NUCLEOTIDE SEQUENCE</scope>
    <source>
        <strain evidence="13">RhyPub2mFocal</strain>
        <tissue evidence="13">Leaves</tissue>
    </source>
</reference>
<dbReference type="PANTHER" id="PTHR31675:SF1">
    <property type="entry name" value="PROTEIN CRABS CLAW"/>
    <property type="match status" value="1"/>
</dbReference>
<comment type="similarity">
    <text evidence="2">Belongs to the YABBY family.</text>
</comment>
<dbReference type="FunFam" id="1.10.30.10:FF:000039">
    <property type="entry name" value="protein CRABS CLAW isoform X3"/>
    <property type="match status" value="1"/>
</dbReference>
<dbReference type="GO" id="GO:0008270">
    <property type="term" value="F:zinc ion binding"/>
    <property type="evidence" value="ECO:0007669"/>
    <property type="project" value="UniProtKB-KW"/>
</dbReference>
<feature type="region of interest" description="Disordered" evidence="11">
    <location>
        <begin position="83"/>
        <end position="104"/>
    </location>
</feature>
<protein>
    <submittedName>
        <fullName evidence="13">C2C2-YABBY transcription factor</fullName>
    </submittedName>
</protein>
<evidence type="ECO:0000313" key="14">
    <source>
        <dbReference type="Proteomes" id="UP001140206"/>
    </source>
</evidence>
<dbReference type="GO" id="GO:0005634">
    <property type="term" value="C:nucleus"/>
    <property type="evidence" value="ECO:0007669"/>
    <property type="project" value="UniProtKB-SubCell"/>
</dbReference>
<evidence type="ECO:0000313" key="13">
    <source>
        <dbReference type="EMBL" id="KAJ4750378.1"/>
    </source>
</evidence>
<evidence type="ECO:0000256" key="2">
    <source>
        <dbReference type="ARBA" id="ARBA00010325"/>
    </source>
</evidence>
<comment type="subcellular location">
    <subcellularLocation>
        <location evidence="1">Nucleus</location>
    </subcellularLocation>
</comment>
<dbReference type="EMBL" id="JAMFTS010000005">
    <property type="protein sequence ID" value="KAJ4750378.1"/>
    <property type="molecule type" value="Genomic_DNA"/>
</dbReference>
<name>A0AAV8C4E6_9POAL</name>
<evidence type="ECO:0000259" key="12">
    <source>
        <dbReference type="Pfam" id="PF04690"/>
    </source>
</evidence>
<dbReference type="GO" id="GO:0048479">
    <property type="term" value="P:style development"/>
    <property type="evidence" value="ECO:0007669"/>
    <property type="project" value="TreeGrafter"/>
</dbReference>
<keyword evidence="3" id="KW-0217">Developmental protein</keyword>
<dbReference type="GO" id="GO:0003677">
    <property type="term" value="F:DNA binding"/>
    <property type="evidence" value="ECO:0007669"/>
    <property type="project" value="UniProtKB-KW"/>
</dbReference>